<feature type="region of interest" description="Disordered" evidence="1">
    <location>
        <begin position="1"/>
        <end position="29"/>
    </location>
</feature>
<dbReference type="InterPro" id="IPR028994">
    <property type="entry name" value="Integrin_alpha_N"/>
</dbReference>
<dbReference type="PANTHER" id="PTHR43118">
    <property type="entry name" value="RHAMNOGALACTURONAN LYASE (EUROFUNG)"/>
    <property type="match status" value="1"/>
</dbReference>
<sequence>MSRRYPSSLSLSPPSPLSPRTPRRHRRPGKLASALLAASLAAGGGTLTAHQLAGAAEESTPAALPASLPAPANSAAKALAAARVAEKLDRGLVAVPADGGVLVTWRMLGDDPDDVSFELYRDGTLVEETRKTNFLDTGGATNATYEIRAVVNGAEQPGEKAGVWSEGRLDIPLQRPPGGTTRDGVAYTYAANDASTADLDGDGRYELVLKWVPSNATDVANSGTCTGPTVYDAYELSGKRLWRIDLGTNIRSGSHYDSFQVYDYDGDGRAEVAARTSDGSEDAAGTVIGDADASHLADNCAVLSGPEYLSVFNGQTGEVMDSVPFEPARGAVSDWGDTWGNREGRLLSATAYVSGSRPSMIFSRGIYERVALAAYDWNGTDLTRRWKFDSHSSTNYGKGYDQQGNHNLAVADVDGDGRDEVLYGAMAVDDDGSGLWTTKLGHGDALHVGDLDPARPGLESFNVHEHTGSAYGYEMHDAKTGTVRWGARTGTDVGRGLCADLTRSSAGAECWSSGGGLFAADGTKISDSVPSFSGAASYNAAIWWDGDAHRELLDHRWSGTAGSGYGQILKYDGDSELTRIWSDTEARSNNWTKGNPALSADLLGDWREEMLWRNADSTQLRLYTTPHPTEHRLPTLMHDPVYRLGVAWQNTGYNQPPQVGYYLGSK</sequence>
<evidence type="ECO:0000313" key="5">
    <source>
        <dbReference type="Proteomes" id="UP001596523"/>
    </source>
</evidence>
<dbReference type="InterPro" id="IPR049366">
    <property type="entry name" value="RGL11_C"/>
</dbReference>
<dbReference type="SUPFAM" id="SSF69318">
    <property type="entry name" value="Integrin alpha N-terminal domain"/>
    <property type="match status" value="1"/>
</dbReference>
<comment type="caution">
    <text evidence="4">The sequence shown here is derived from an EMBL/GenBank/DDBJ whole genome shotgun (WGS) entry which is preliminary data.</text>
</comment>
<feature type="domain" description="Rhamnogalacturonan I lyase beta-sheet" evidence="2">
    <location>
        <begin position="84"/>
        <end position="164"/>
    </location>
</feature>
<dbReference type="InterPro" id="IPR013783">
    <property type="entry name" value="Ig-like_fold"/>
</dbReference>
<reference evidence="5" key="1">
    <citation type="journal article" date="2019" name="Int. J. Syst. Evol. Microbiol.">
        <title>The Global Catalogue of Microorganisms (GCM) 10K type strain sequencing project: providing services to taxonomists for standard genome sequencing and annotation.</title>
        <authorList>
            <consortium name="The Broad Institute Genomics Platform"/>
            <consortium name="The Broad Institute Genome Sequencing Center for Infectious Disease"/>
            <person name="Wu L."/>
            <person name="Ma J."/>
        </authorList>
    </citation>
    <scope>NUCLEOTIDE SEQUENCE [LARGE SCALE GENOMIC DNA]</scope>
    <source>
        <strain evidence="5">SYNS20</strain>
    </source>
</reference>
<evidence type="ECO:0000313" key="4">
    <source>
        <dbReference type="EMBL" id="MFC7303752.1"/>
    </source>
</evidence>
<name>A0ABW2JDD1_9ACTN</name>
<organism evidence="4 5">
    <name type="scientific">Streptomyces monticola</name>
    <dbReference type="NCBI Taxonomy" id="2666263"/>
    <lineage>
        <taxon>Bacteria</taxon>
        <taxon>Bacillati</taxon>
        <taxon>Actinomycetota</taxon>
        <taxon>Actinomycetes</taxon>
        <taxon>Kitasatosporales</taxon>
        <taxon>Streptomycetaceae</taxon>
        <taxon>Streptomyces</taxon>
    </lineage>
</organism>
<dbReference type="Pfam" id="PF18370">
    <property type="entry name" value="RGI_lyase"/>
    <property type="match status" value="1"/>
</dbReference>
<dbReference type="InterPro" id="IPR041624">
    <property type="entry name" value="RGI_lyase"/>
</dbReference>
<dbReference type="CDD" id="cd10318">
    <property type="entry name" value="RGL11"/>
    <property type="match status" value="1"/>
</dbReference>
<dbReference type="InterPro" id="IPR034641">
    <property type="entry name" value="RGL11"/>
</dbReference>
<keyword evidence="5" id="KW-1185">Reference proteome</keyword>
<dbReference type="RefSeq" id="WP_381827274.1">
    <property type="nucleotide sequence ID" value="NZ_JBHTCF010000002.1"/>
</dbReference>
<feature type="domain" description="Rhamnogalacturonan lyase family 11 C-terminal" evidence="3">
    <location>
        <begin position="169"/>
        <end position="665"/>
    </location>
</feature>
<evidence type="ECO:0000259" key="3">
    <source>
        <dbReference type="Pfam" id="PF21348"/>
    </source>
</evidence>
<keyword evidence="4" id="KW-0456">Lyase</keyword>
<protein>
    <submittedName>
        <fullName evidence="4">Rhamnogalacturonan lyase</fullName>
    </submittedName>
</protein>
<accession>A0ABW2JDD1</accession>
<evidence type="ECO:0000259" key="2">
    <source>
        <dbReference type="Pfam" id="PF18370"/>
    </source>
</evidence>
<dbReference type="GO" id="GO:0016829">
    <property type="term" value="F:lyase activity"/>
    <property type="evidence" value="ECO:0007669"/>
    <property type="project" value="UniProtKB-KW"/>
</dbReference>
<evidence type="ECO:0000256" key="1">
    <source>
        <dbReference type="SAM" id="MobiDB-lite"/>
    </source>
</evidence>
<dbReference type="EMBL" id="JBHTCF010000002">
    <property type="protein sequence ID" value="MFC7303752.1"/>
    <property type="molecule type" value="Genomic_DNA"/>
</dbReference>
<gene>
    <name evidence="4" type="ORF">ACFQVC_05930</name>
</gene>
<proteinExistence type="predicted"/>
<dbReference type="Pfam" id="PF21348">
    <property type="entry name" value="RGL11_C"/>
    <property type="match status" value="1"/>
</dbReference>
<dbReference type="PANTHER" id="PTHR43118:SF1">
    <property type="entry name" value="RHAMNOGALACTURONAN LYASE (EUROFUNG)"/>
    <property type="match status" value="1"/>
</dbReference>
<feature type="compositionally biased region" description="Low complexity" evidence="1">
    <location>
        <begin position="1"/>
        <end position="12"/>
    </location>
</feature>
<dbReference type="Gene3D" id="2.60.40.10">
    <property type="entry name" value="Immunoglobulins"/>
    <property type="match status" value="1"/>
</dbReference>
<dbReference type="Proteomes" id="UP001596523">
    <property type="component" value="Unassembled WGS sequence"/>
</dbReference>